<reference evidence="3 4" key="1">
    <citation type="submission" date="2018-03" db="EMBL/GenBank/DDBJ databases">
        <title>Bacteriophage NCPPB3778 and a type I-E CRISPR drive the evolution of the US Biological Select Agent, Rathayibacter toxicus.</title>
        <authorList>
            <person name="Davis E.W.II."/>
            <person name="Tabima J.F."/>
            <person name="Weisberg A.J."/>
            <person name="Dantas Lopes L."/>
            <person name="Wiseman M.S."/>
            <person name="Wiseman M.S."/>
            <person name="Pupko T."/>
            <person name="Belcher M.S."/>
            <person name="Sechler A.J."/>
            <person name="Tancos M.A."/>
            <person name="Schroeder B.K."/>
            <person name="Murray T.D."/>
            <person name="Luster D.G."/>
            <person name="Schneider W.L."/>
            <person name="Rogers E."/>
            <person name="Andreote F.D."/>
            <person name="Grunwald N.J."/>
            <person name="Putnam M.L."/>
            <person name="Chang J.H."/>
        </authorList>
    </citation>
    <scope>NUCLEOTIDE SEQUENCE [LARGE SCALE GENOMIC DNA]</scope>
    <source>
        <strain evidence="3 4">NCCPB 2253</strain>
    </source>
</reference>
<dbReference type="InterPro" id="IPR001387">
    <property type="entry name" value="Cro/C1-type_HTH"/>
</dbReference>
<dbReference type="CDD" id="cd00093">
    <property type="entry name" value="HTH_XRE"/>
    <property type="match status" value="1"/>
</dbReference>
<dbReference type="GO" id="GO:0003677">
    <property type="term" value="F:DNA binding"/>
    <property type="evidence" value="ECO:0007669"/>
    <property type="project" value="InterPro"/>
</dbReference>
<evidence type="ECO:0000313" key="4">
    <source>
        <dbReference type="Proteomes" id="UP000283946"/>
    </source>
</evidence>
<dbReference type="Proteomes" id="UP000283946">
    <property type="component" value="Chromosome"/>
</dbReference>
<evidence type="ECO:0000256" key="1">
    <source>
        <dbReference type="SAM" id="MobiDB-lite"/>
    </source>
</evidence>
<name>A0AAD2JG76_9MICO</name>
<accession>A0AAD2JG76</accession>
<sequence length="212" mass="22953">MKSATCCTPSRSGSPPTMENGLPGEDIRYDMVSYADQLGHGADYAGTEARLRQGAQRARDPAAVGEWARYCRAYRLYPVQKDRMFATDLRGARLAAGLSVARLAELAGTWGAVIGEYESGRKRPRVDTAERLFEVLGLTLAPVLLDRAPSFWFASGVLEPLEQWVPDRARALADADRNFALAVDADANAEGLSVRWAQVSTLADGTTVDGDS</sequence>
<proteinExistence type="predicted"/>
<dbReference type="SMART" id="SM00530">
    <property type="entry name" value="HTH_XRE"/>
    <property type="match status" value="1"/>
</dbReference>
<dbReference type="SUPFAM" id="SSF47413">
    <property type="entry name" value="lambda repressor-like DNA-binding domains"/>
    <property type="match status" value="1"/>
</dbReference>
<dbReference type="Gene3D" id="1.10.260.40">
    <property type="entry name" value="lambda repressor-like DNA-binding domains"/>
    <property type="match status" value="1"/>
</dbReference>
<dbReference type="PROSITE" id="PS50943">
    <property type="entry name" value="HTH_CROC1"/>
    <property type="match status" value="1"/>
</dbReference>
<protein>
    <submittedName>
        <fullName evidence="3">XRE family transcriptional regulator</fullName>
    </submittedName>
</protein>
<dbReference type="Pfam" id="PF13560">
    <property type="entry name" value="HTH_31"/>
    <property type="match status" value="1"/>
</dbReference>
<evidence type="ECO:0000259" key="2">
    <source>
        <dbReference type="PROSITE" id="PS50943"/>
    </source>
</evidence>
<feature type="domain" description="HTH cro/C1-type" evidence="2">
    <location>
        <begin position="89"/>
        <end position="143"/>
    </location>
</feature>
<gene>
    <name evidence="3" type="ORF">C7V51_03470</name>
</gene>
<dbReference type="AlphaFoldDB" id="A0AAD2JG76"/>
<evidence type="ECO:0000313" key="3">
    <source>
        <dbReference type="EMBL" id="AZZ55052.1"/>
    </source>
</evidence>
<organism evidence="3 4">
    <name type="scientific">Rathayibacter iranicus</name>
    <dbReference type="NCBI Taxonomy" id="59737"/>
    <lineage>
        <taxon>Bacteria</taxon>
        <taxon>Bacillati</taxon>
        <taxon>Actinomycetota</taxon>
        <taxon>Actinomycetes</taxon>
        <taxon>Micrococcales</taxon>
        <taxon>Microbacteriaceae</taxon>
        <taxon>Rathayibacter</taxon>
    </lineage>
</organism>
<feature type="compositionally biased region" description="Polar residues" evidence="1">
    <location>
        <begin position="1"/>
        <end position="17"/>
    </location>
</feature>
<dbReference type="EMBL" id="CP028130">
    <property type="protein sequence ID" value="AZZ55052.1"/>
    <property type="molecule type" value="Genomic_DNA"/>
</dbReference>
<feature type="region of interest" description="Disordered" evidence="1">
    <location>
        <begin position="1"/>
        <end position="22"/>
    </location>
</feature>
<dbReference type="InterPro" id="IPR010982">
    <property type="entry name" value="Lambda_DNA-bd_dom_sf"/>
</dbReference>
<dbReference type="KEGG" id="ria:C7V51_03470"/>